<evidence type="ECO:0000313" key="2">
    <source>
        <dbReference type="Proteomes" id="UP000255193"/>
    </source>
</evidence>
<dbReference type="Proteomes" id="UP000255193">
    <property type="component" value="Unassembled WGS sequence"/>
</dbReference>
<sequence length="210" mass="24726">MQINPSIWTPGDYEYIWFACDKNDRLAMFNNYMTGEIPLSIMQDVNFANTIERLTQFIFEDQSEYSYYYKNGETILKYYSYLIHKERSQSRLDNIPDRPRSLNEVLSNIAKYNKKDFVNICDENLPSRKGLFLFSAIHGYHENEDYPVGYTGETKIGDYFCYLMPTEYAILENIPNEFYKVIAKSDTLDFNNVDIIKSQDINKIFDKVAG</sequence>
<proteinExistence type="predicted"/>
<dbReference type="AlphaFoldDB" id="A0A378QLE3"/>
<protein>
    <submittedName>
        <fullName evidence="1">Uncharacterized protein</fullName>
    </submittedName>
</protein>
<gene>
    <name evidence="1" type="ORF">NCTC11091_02179</name>
</gene>
<organism evidence="1 2">
    <name type="scientific">Faucicola atlantae</name>
    <dbReference type="NCBI Taxonomy" id="34059"/>
    <lineage>
        <taxon>Bacteria</taxon>
        <taxon>Pseudomonadati</taxon>
        <taxon>Pseudomonadota</taxon>
        <taxon>Gammaproteobacteria</taxon>
        <taxon>Moraxellales</taxon>
        <taxon>Moraxellaceae</taxon>
        <taxon>Faucicola</taxon>
    </lineage>
</organism>
<evidence type="ECO:0000313" key="1">
    <source>
        <dbReference type="EMBL" id="STZ01706.1"/>
    </source>
</evidence>
<name>A0A378QLE3_9GAMM</name>
<dbReference type="RefSeq" id="WP_067059606.1">
    <property type="nucleotide sequence ID" value="NZ_MXAO01000099.1"/>
</dbReference>
<accession>A0A378QLE3</accession>
<dbReference type="EMBL" id="UGQA01000005">
    <property type="protein sequence ID" value="STZ01706.1"/>
    <property type="molecule type" value="Genomic_DNA"/>
</dbReference>
<reference evidence="1 2" key="1">
    <citation type="submission" date="2018-06" db="EMBL/GenBank/DDBJ databases">
        <authorList>
            <consortium name="Pathogen Informatics"/>
            <person name="Doyle S."/>
        </authorList>
    </citation>
    <scope>NUCLEOTIDE SEQUENCE [LARGE SCALE GENOMIC DNA]</scope>
    <source>
        <strain evidence="1 2">NCTC11091</strain>
    </source>
</reference>